<gene>
    <name evidence="1" type="ORF">NCAV_0693</name>
</gene>
<dbReference type="Proteomes" id="UP000236248">
    <property type="component" value="Chromosome NCAV"/>
</dbReference>
<dbReference type="AlphaFoldDB" id="A0A2K5AQI8"/>
<dbReference type="GeneID" id="41594760"/>
<dbReference type="EMBL" id="LT981265">
    <property type="protein sequence ID" value="SPC33874.1"/>
    <property type="molecule type" value="Genomic_DNA"/>
</dbReference>
<dbReference type="RefSeq" id="WP_103287343.1">
    <property type="nucleotide sequence ID" value="NZ_LT981265.1"/>
</dbReference>
<sequence>MPHEILALNKHEIDILLMCNNARVEDDKRIGVEGKQRDNEKDKAGIYYSIEEYNKQILQSYGLNPEPEIRIY</sequence>
<protein>
    <submittedName>
        <fullName evidence="1">Uncharacterized protein</fullName>
    </submittedName>
</protein>
<dbReference type="KEGG" id="ncv:NCAV_0693"/>
<evidence type="ECO:0000313" key="2">
    <source>
        <dbReference type="Proteomes" id="UP000236248"/>
    </source>
</evidence>
<name>A0A2K5AQI8_9ARCH</name>
<reference evidence="2" key="1">
    <citation type="submission" date="2018-01" db="EMBL/GenBank/DDBJ databases">
        <authorList>
            <person name="Kerou L M."/>
        </authorList>
    </citation>
    <scope>NUCLEOTIDE SEQUENCE [LARGE SCALE GENOMIC DNA]</scope>
    <source>
        <strain evidence="2">SCU2</strain>
    </source>
</reference>
<organism evidence="1 2">
    <name type="scientific">Candidatus Nitrosocaldus cavascurensis</name>
    <dbReference type="NCBI Taxonomy" id="2058097"/>
    <lineage>
        <taxon>Archaea</taxon>
        <taxon>Nitrososphaerota</taxon>
        <taxon>Nitrososphaeria</taxon>
        <taxon>Candidatus Nitrosocaldales</taxon>
        <taxon>Candidatus Nitrosocaldaceae</taxon>
        <taxon>Candidatus Nitrosocaldus</taxon>
    </lineage>
</organism>
<evidence type="ECO:0000313" key="1">
    <source>
        <dbReference type="EMBL" id="SPC33874.1"/>
    </source>
</evidence>
<proteinExistence type="predicted"/>
<keyword evidence="2" id="KW-1185">Reference proteome</keyword>
<accession>A0A2K5AQI8</accession>